<dbReference type="InterPro" id="IPR003035">
    <property type="entry name" value="RWP-RK_dom"/>
</dbReference>
<name>L1JTS4_GUITC</name>
<dbReference type="AlphaFoldDB" id="L1JTS4"/>
<evidence type="ECO:0000313" key="9">
    <source>
        <dbReference type="Proteomes" id="UP000011087"/>
    </source>
</evidence>
<dbReference type="GO" id="GO:0003677">
    <property type="term" value="F:DNA binding"/>
    <property type="evidence" value="ECO:0007669"/>
    <property type="project" value="UniProtKB-KW"/>
</dbReference>
<keyword evidence="1" id="KW-0805">Transcription regulation</keyword>
<feature type="region of interest" description="Disordered" evidence="5">
    <location>
        <begin position="315"/>
        <end position="346"/>
    </location>
</feature>
<dbReference type="GeneID" id="17308472"/>
<dbReference type="Proteomes" id="UP000011087">
    <property type="component" value="Unassembled WGS sequence"/>
</dbReference>
<evidence type="ECO:0000313" key="7">
    <source>
        <dbReference type="EMBL" id="EKX51966.1"/>
    </source>
</evidence>
<evidence type="ECO:0000313" key="8">
    <source>
        <dbReference type="EnsemblProtists" id="EKX51966"/>
    </source>
</evidence>
<accession>L1JTS4</accession>
<sequence>MQPDVLDDHQSNPIPTNRSSLMSSSISSMPDILHSLTPSQTSDSFLFDPSAPRNVSYRACAQNLSPPDPAWAPPCPSPWQSDLWTIPFPSTSAALQASLPNALEPSELSYGQCILQNLASSLPATYADIARCWDRLPAAAAAAAASMEEDQSSIRQVSGTSDVRVTLAWTATDTSCFSADVKPTPDHSSLSVAEGPGLEENEDAPAMLDHGLIDRWRETIKQVGEEKDGSEGVVIVLARKGRSEAAARKRVEVTYEMLASHFNKSLVETSRKIVSLLLMCSSLVLTGGRRCLQGIGKSTMKIVCRRLGIHKWPYKHTGKRRRRSQMTEEPVSGLWGGGGDGKDLAN</sequence>
<feature type="region of interest" description="Disordered" evidence="5">
    <location>
        <begin position="180"/>
        <end position="199"/>
    </location>
</feature>
<gene>
    <name evidence="7" type="ORF">GUITHDRAFT_102578</name>
</gene>
<evidence type="ECO:0000256" key="5">
    <source>
        <dbReference type="SAM" id="MobiDB-lite"/>
    </source>
</evidence>
<dbReference type="RefSeq" id="XP_005838946.1">
    <property type="nucleotide sequence ID" value="XM_005838889.1"/>
</dbReference>
<organism evidence="7">
    <name type="scientific">Guillardia theta (strain CCMP2712)</name>
    <name type="common">Cryptophyte</name>
    <dbReference type="NCBI Taxonomy" id="905079"/>
    <lineage>
        <taxon>Eukaryota</taxon>
        <taxon>Cryptophyceae</taxon>
        <taxon>Pyrenomonadales</taxon>
        <taxon>Geminigeraceae</taxon>
        <taxon>Guillardia</taxon>
    </lineage>
</organism>
<dbReference type="PROSITE" id="PS51519">
    <property type="entry name" value="RWP_RK"/>
    <property type="match status" value="1"/>
</dbReference>
<evidence type="ECO:0000259" key="6">
    <source>
        <dbReference type="PROSITE" id="PS51519"/>
    </source>
</evidence>
<protein>
    <recommendedName>
        <fullName evidence="6">RWP-RK domain-containing protein</fullName>
    </recommendedName>
</protein>
<dbReference type="HOGENOM" id="CLU_802775_0_0_1"/>
<keyword evidence="3" id="KW-0804">Transcription</keyword>
<feature type="compositionally biased region" description="Basic and acidic residues" evidence="5">
    <location>
        <begin position="1"/>
        <end position="10"/>
    </location>
</feature>
<reference evidence="8" key="3">
    <citation type="submission" date="2016-03" db="UniProtKB">
        <authorList>
            <consortium name="EnsemblProtists"/>
        </authorList>
    </citation>
    <scope>IDENTIFICATION</scope>
</reference>
<feature type="compositionally biased region" description="Basic residues" evidence="5">
    <location>
        <begin position="315"/>
        <end position="324"/>
    </location>
</feature>
<keyword evidence="9" id="KW-1185">Reference proteome</keyword>
<feature type="domain" description="RWP-RK" evidence="6">
    <location>
        <begin position="233"/>
        <end position="340"/>
    </location>
</feature>
<keyword evidence="2" id="KW-0238">DNA-binding</keyword>
<dbReference type="PaxDb" id="55529-EKX51966"/>
<keyword evidence="4" id="KW-0539">Nucleus</keyword>
<reference evidence="7 9" key="1">
    <citation type="journal article" date="2012" name="Nature">
        <title>Algal genomes reveal evolutionary mosaicism and the fate of nucleomorphs.</title>
        <authorList>
            <consortium name="DOE Joint Genome Institute"/>
            <person name="Curtis B.A."/>
            <person name="Tanifuji G."/>
            <person name="Burki F."/>
            <person name="Gruber A."/>
            <person name="Irimia M."/>
            <person name="Maruyama S."/>
            <person name="Arias M.C."/>
            <person name="Ball S.G."/>
            <person name="Gile G.H."/>
            <person name="Hirakawa Y."/>
            <person name="Hopkins J.F."/>
            <person name="Kuo A."/>
            <person name="Rensing S.A."/>
            <person name="Schmutz J."/>
            <person name="Symeonidi A."/>
            <person name="Elias M."/>
            <person name="Eveleigh R.J."/>
            <person name="Herman E.K."/>
            <person name="Klute M.J."/>
            <person name="Nakayama T."/>
            <person name="Obornik M."/>
            <person name="Reyes-Prieto A."/>
            <person name="Armbrust E.V."/>
            <person name="Aves S.J."/>
            <person name="Beiko R.G."/>
            <person name="Coutinho P."/>
            <person name="Dacks J.B."/>
            <person name="Durnford D.G."/>
            <person name="Fast N.M."/>
            <person name="Green B.R."/>
            <person name="Grisdale C.J."/>
            <person name="Hempel F."/>
            <person name="Henrissat B."/>
            <person name="Hoppner M.P."/>
            <person name="Ishida K."/>
            <person name="Kim E."/>
            <person name="Koreny L."/>
            <person name="Kroth P.G."/>
            <person name="Liu Y."/>
            <person name="Malik S.B."/>
            <person name="Maier U.G."/>
            <person name="McRose D."/>
            <person name="Mock T."/>
            <person name="Neilson J.A."/>
            <person name="Onodera N.T."/>
            <person name="Poole A.M."/>
            <person name="Pritham E.J."/>
            <person name="Richards T.A."/>
            <person name="Rocap G."/>
            <person name="Roy S.W."/>
            <person name="Sarai C."/>
            <person name="Schaack S."/>
            <person name="Shirato S."/>
            <person name="Slamovits C.H."/>
            <person name="Spencer D.F."/>
            <person name="Suzuki S."/>
            <person name="Worden A.Z."/>
            <person name="Zauner S."/>
            <person name="Barry K."/>
            <person name="Bell C."/>
            <person name="Bharti A.K."/>
            <person name="Crow J.A."/>
            <person name="Grimwood J."/>
            <person name="Kramer R."/>
            <person name="Lindquist E."/>
            <person name="Lucas S."/>
            <person name="Salamov A."/>
            <person name="McFadden G.I."/>
            <person name="Lane C.E."/>
            <person name="Keeling P.J."/>
            <person name="Gray M.W."/>
            <person name="Grigoriev I.V."/>
            <person name="Archibald J.M."/>
        </authorList>
    </citation>
    <scope>NUCLEOTIDE SEQUENCE</scope>
    <source>
        <strain evidence="7 9">CCMP2712</strain>
    </source>
</reference>
<dbReference type="EMBL" id="JH992974">
    <property type="protein sequence ID" value="EKX51966.1"/>
    <property type="molecule type" value="Genomic_DNA"/>
</dbReference>
<reference evidence="9" key="2">
    <citation type="submission" date="2012-11" db="EMBL/GenBank/DDBJ databases">
        <authorList>
            <person name="Kuo A."/>
            <person name="Curtis B.A."/>
            <person name="Tanifuji G."/>
            <person name="Burki F."/>
            <person name="Gruber A."/>
            <person name="Irimia M."/>
            <person name="Maruyama S."/>
            <person name="Arias M.C."/>
            <person name="Ball S.G."/>
            <person name="Gile G.H."/>
            <person name="Hirakawa Y."/>
            <person name="Hopkins J.F."/>
            <person name="Rensing S.A."/>
            <person name="Schmutz J."/>
            <person name="Symeonidi A."/>
            <person name="Elias M."/>
            <person name="Eveleigh R.J."/>
            <person name="Herman E.K."/>
            <person name="Klute M.J."/>
            <person name="Nakayama T."/>
            <person name="Obornik M."/>
            <person name="Reyes-Prieto A."/>
            <person name="Armbrust E.V."/>
            <person name="Aves S.J."/>
            <person name="Beiko R.G."/>
            <person name="Coutinho P."/>
            <person name="Dacks J.B."/>
            <person name="Durnford D.G."/>
            <person name="Fast N.M."/>
            <person name="Green B.R."/>
            <person name="Grisdale C."/>
            <person name="Hempe F."/>
            <person name="Henrissat B."/>
            <person name="Hoppner M.P."/>
            <person name="Ishida K.-I."/>
            <person name="Kim E."/>
            <person name="Koreny L."/>
            <person name="Kroth P.G."/>
            <person name="Liu Y."/>
            <person name="Malik S.-B."/>
            <person name="Maier U.G."/>
            <person name="McRose D."/>
            <person name="Mock T."/>
            <person name="Neilson J.A."/>
            <person name="Onodera N.T."/>
            <person name="Poole A.M."/>
            <person name="Pritham E.J."/>
            <person name="Richards T.A."/>
            <person name="Rocap G."/>
            <person name="Roy S.W."/>
            <person name="Sarai C."/>
            <person name="Schaack S."/>
            <person name="Shirato S."/>
            <person name="Slamovits C.H."/>
            <person name="Spencer D.F."/>
            <person name="Suzuki S."/>
            <person name="Worden A.Z."/>
            <person name="Zauner S."/>
            <person name="Barry K."/>
            <person name="Bell C."/>
            <person name="Bharti A.K."/>
            <person name="Crow J.A."/>
            <person name="Grimwood J."/>
            <person name="Kramer R."/>
            <person name="Lindquist E."/>
            <person name="Lucas S."/>
            <person name="Salamov A."/>
            <person name="McFadden G.I."/>
            <person name="Lane C.E."/>
            <person name="Keeling P.J."/>
            <person name="Gray M.W."/>
            <person name="Grigoriev I.V."/>
            <person name="Archibald J.M."/>
        </authorList>
    </citation>
    <scope>NUCLEOTIDE SEQUENCE</scope>
    <source>
        <strain evidence="9">CCMP2712</strain>
    </source>
</reference>
<dbReference type="KEGG" id="gtt:GUITHDRAFT_102578"/>
<evidence type="ECO:0000256" key="4">
    <source>
        <dbReference type="ARBA" id="ARBA00023242"/>
    </source>
</evidence>
<evidence type="ECO:0000256" key="1">
    <source>
        <dbReference type="ARBA" id="ARBA00023015"/>
    </source>
</evidence>
<dbReference type="EnsemblProtists" id="EKX51966">
    <property type="protein sequence ID" value="EKX51966"/>
    <property type="gene ID" value="GUITHDRAFT_102578"/>
</dbReference>
<evidence type="ECO:0000256" key="2">
    <source>
        <dbReference type="ARBA" id="ARBA00023125"/>
    </source>
</evidence>
<evidence type="ECO:0000256" key="3">
    <source>
        <dbReference type="ARBA" id="ARBA00023163"/>
    </source>
</evidence>
<proteinExistence type="predicted"/>
<feature type="region of interest" description="Disordered" evidence="5">
    <location>
        <begin position="1"/>
        <end position="25"/>
    </location>
</feature>
<dbReference type="OrthoDB" id="6270329at2759"/>